<gene>
    <name evidence="11" type="ORF">Cabys_833</name>
    <name evidence="12" type="ORF">Calab_2065</name>
</gene>
<accession>H1XUX8</accession>
<comment type="subcellular location">
    <subcellularLocation>
        <location evidence="1 8">Cell outer membrane</location>
        <topology evidence="1 8">Multi-pass membrane protein</topology>
    </subcellularLocation>
</comment>
<dbReference type="PaxDb" id="880073-Calab_2065"/>
<dbReference type="AlphaFoldDB" id="H1XUX8"/>
<dbReference type="PANTHER" id="PTHR30069:SF29">
    <property type="entry name" value="HEMOGLOBIN AND HEMOGLOBIN-HAPTOGLOBIN-BINDING PROTEIN 1-RELATED"/>
    <property type="match status" value="1"/>
</dbReference>
<evidence type="ECO:0000256" key="1">
    <source>
        <dbReference type="ARBA" id="ARBA00004571"/>
    </source>
</evidence>
<keyword evidence="12" id="KW-0675">Receptor</keyword>
<keyword evidence="4 8" id="KW-0812">Transmembrane</keyword>
<reference evidence="12 13" key="1">
    <citation type="submission" date="2011-09" db="EMBL/GenBank/DDBJ databases">
        <title>The permanent draft genome of Caldithrix abyssi DSM 13497.</title>
        <authorList>
            <consortium name="US DOE Joint Genome Institute (JGI-PGF)"/>
            <person name="Lucas S."/>
            <person name="Han J."/>
            <person name="Lapidus A."/>
            <person name="Bruce D."/>
            <person name="Goodwin L."/>
            <person name="Pitluck S."/>
            <person name="Peters L."/>
            <person name="Kyrpides N."/>
            <person name="Mavromatis K."/>
            <person name="Ivanova N."/>
            <person name="Mikhailova N."/>
            <person name="Chertkov O."/>
            <person name="Detter J.C."/>
            <person name="Tapia R."/>
            <person name="Han C."/>
            <person name="Land M."/>
            <person name="Hauser L."/>
            <person name="Markowitz V."/>
            <person name="Cheng J.-F."/>
            <person name="Hugenholtz P."/>
            <person name="Woyke T."/>
            <person name="Wu D."/>
            <person name="Spring S."/>
            <person name="Brambilla E."/>
            <person name="Klenk H.-P."/>
            <person name="Eisen J.A."/>
        </authorList>
    </citation>
    <scope>NUCLEOTIDE SEQUENCE [LARGE SCALE GENOMIC DNA]</scope>
    <source>
        <strain evidence="12 13">DSM 13497</strain>
    </source>
</reference>
<keyword evidence="13" id="KW-1185">Reference proteome</keyword>
<organism evidence="12 13">
    <name type="scientific">Caldithrix abyssi DSM 13497</name>
    <dbReference type="NCBI Taxonomy" id="880073"/>
    <lineage>
        <taxon>Bacteria</taxon>
        <taxon>Pseudomonadati</taxon>
        <taxon>Calditrichota</taxon>
        <taxon>Calditrichia</taxon>
        <taxon>Calditrichales</taxon>
        <taxon>Calditrichaceae</taxon>
        <taxon>Caldithrix</taxon>
    </lineage>
</organism>
<evidence type="ECO:0000256" key="2">
    <source>
        <dbReference type="ARBA" id="ARBA00022448"/>
    </source>
</evidence>
<evidence type="ECO:0000256" key="7">
    <source>
        <dbReference type="ARBA" id="ARBA00023237"/>
    </source>
</evidence>
<evidence type="ECO:0000313" key="12">
    <source>
        <dbReference type="EMBL" id="EHO41677.1"/>
    </source>
</evidence>
<evidence type="ECO:0000256" key="6">
    <source>
        <dbReference type="ARBA" id="ARBA00023136"/>
    </source>
</evidence>
<keyword evidence="6 8" id="KW-0472">Membrane</keyword>
<dbReference type="InterPro" id="IPR039426">
    <property type="entry name" value="TonB-dep_rcpt-like"/>
</dbReference>
<proteinExistence type="inferred from homology"/>
<dbReference type="Proteomes" id="UP000183868">
    <property type="component" value="Chromosome"/>
</dbReference>
<dbReference type="InterPro" id="IPR008969">
    <property type="entry name" value="CarboxyPept-like_regulatory"/>
</dbReference>
<evidence type="ECO:0000259" key="10">
    <source>
        <dbReference type="Pfam" id="PF07715"/>
    </source>
</evidence>
<dbReference type="GO" id="GO:0009279">
    <property type="term" value="C:cell outer membrane"/>
    <property type="evidence" value="ECO:0007669"/>
    <property type="project" value="UniProtKB-SubCell"/>
</dbReference>
<evidence type="ECO:0000256" key="4">
    <source>
        <dbReference type="ARBA" id="ARBA00022692"/>
    </source>
</evidence>
<keyword evidence="2 8" id="KW-0813">Transport</keyword>
<evidence type="ECO:0000256" key="8">
    <source>
        <dbReference type="PROSITE-ProRule" id="PRU01360"/>
    </source>
</evidence>
<reference evidence="11 14" key="2">
    <citation type="submission" date="2016-11" db="EMBL/GenBank/DDBJ databases">
        <title>Genomic analysis of Caldithrix abyssi and proposal of a novel bacterial phylum Caldithrichaeota.</title>
        <authorList>
            <person name="Kublanov I."/>
            <person name="Sigalova O."/>
            <person name="Gavrilov S."/>
            <person name="Lebedinsky A."/>
            <person name="Ivanova N."/>
            <person name="Daum C."/>
            <person name="Reddy T."/>
            <person name="Klenk H.P."/>
            <person name="Goker M."/>
            <person name="Reva O."/>
            <person name="Miroshnichenko M."/>
            <person name="Kyprides N."/>
            <person name="Woyke T."/>
            <person name="Gelfand M."/>
        </authorList>
    </citation>
    <scope>NUCLEOTIDE SEQUENCE [LARGE SCALE GENOMIC DNA]</scope>
    <source>
        <strain evidence="11 14">LF13</strain>
    </source>
</reference>
<dbReference type="Pfam" id="PF07715">
    <property type="entry name" value="Plug"/>
    <property type="match status" value="1"/>
</dbReference>
<dbReference type="GO" id="GO:0015344">
    <property type="term" value="F:siderophore uptake transmembrane transporter activity"/>
    <property type="evidence" value="ECO:0007669"/>
    <property type="project" value="TreeGrafter"/>
</dbReference>
<keyword evidence="7 8" id="KW-0998">Cell outer membrane</keyword>
<dbReference type="PANTHER" id="PTHR30069">
    <property type="entry name" value="TONB-DEPENDENT OUTER MEMBRANE RECEPTOR"/>
    <property type="match status" value="1"/>
</dbReference>
<dbReference type="Gene3D" id="2.60.40.1120">
    <property type="entry name" value="Carboxypeptidase-like, regulatory domain"/>
    <property type="match status" value="1"/>
</dbReference>
<feature type="domain" description="TonB-dependent receptor plug" evidence="10">
    <location>
        <begin position="124"/>
        <end position="230"/>
    </location>
</feature>
<dbReference type="Pfam" id="PF13715">
    <property type="entry name" value="CarbopepD_reg_2"/>
    <property type="match status" value="1"/>
</dbReference>
<sequence length="911" mass="105229" precursor="true">MKRLVFVITALVFTLSSIFAGTTGKIAGRVVDARTKEPLVGANVYLKGTNFGASTDQDGEFYIINVPVGTYTIIAVYVGYRTIEHQGVRVILDQTTVVNFEMSEEIVEGETIVVTATPFKVQKDETSKKITIQADEIQSMPVQDFSDLVVAQAGVIQIESSVQGIAGFEDRGIEEIHVRGGRSGEIGYTIDGTYIVNPFYGAKYSWTELNDFAVEQVDMKTGVFDAEYGGALSSMINIITRDGGEKLEGNLRFYTSNPANLANLHEFTVDPESRLRLAPLKQDYLRDYREISGGLGGPVPGTNKKVRFIVTGSRLATAYRVYEFDYVTFDKTQDQFSEHNRYLNKLDTIAGWHQMGFRYSWDLYGKLSWRISNAMKLTFSNWNLKTTFRTANLSNYSYQYYEAGRNINTQTSDRQALTFNHQLSRKTFYDVRLSRFYQKMFIGVTDNGNYDGRYLRPDEYERPGFDEDWQNNPYWYEYYIKGHDRYYHTNYAETYEAIINVLSQVTKHHQLKAGVDYRRHTIFIDEIQLPWLLTPYVEKYKRHPEELAFYVQDLLEYEYMTIHLGMRVDLLNAHSKYWKNPYAPADERELVDSGWEVSYSPRISFSHVITENATFTFGYGQFTQTPTYRNKYINPNRDLKTYSPLVGNAGLSMEKMTAYEFGLNVGVTDNLIAQVIGWSKEYSGLTSTERVPQFPYSYTIFLNTDYATARGMDVVIRRRGSNSNFVLQYTLSRATANRKDPWEGYRETDTPRTMPKREILMSYDRTHDFSILYSYRLHDKQGPGLFGVYPLQKTSFDLMFLAMSGAPYTPVIGNVAGETNSERGPWNLTTNFNFRRFFNVGDFRLIFGIRVQNLFDWKNPIDIYPETGKADDPGPRINELIEMGWFSRTLWDQPYRYGRRRQIDFSLEIAF</sequence>
<dbReference type="InterPro" id="IPR036942">
    <property type="entry name" value="Beta-barrel_TonB_sf"/>
</dbReference>
<dbReference type="EMBL" id="CP018099">
    <property type="protein sequence ID" value="APF17584.1"/>
    <property type="molecule type" value="Genomic_DNA"/>
</dbReference>
<feature type="chain" id="PRO_5009695375" evidence="9">
    <location>
        <begin position="21"/>
        <end position="911"/>
    </location>
</feature>
<keyword evidence="5 9" id="KW-0732">Signal</keyword>
<dbReference type="STRING" id="880073.Cabys_833"/>
<dbReference type="SUPFAM" id="SSF49464">
    <property type="entry name" value="Carboxypeptidase regulatory domain-like"/>
    <property type="match status" value="1"/>
</dbReference>
<evidence type="ECO:0000313" key="13">
    <source>
        <dbReference type="Proteomes" id="UP000004671"/>
    </source>
</evidence>
<keyword evidence="3 8" id="KW-1134">Transmembrane beta strand</keyword>
<dbReference type="InParanoid" id="H1XUX8"/>
<dbReference type="EMBL" id="CM001402">
    <property type="protein sequence ID" value="EHO41677.1"/>
    <property type="molecule type" value="Genomic_DNA"/>
</dbReference>
<dbReference type="GO" id="GO:0044718">
    <property type="term" value="P:siderophore transmembrane transport"/>
    <property type="evidence" value="ECO:0007669"/>
    <property type="project" value="TreeGrafter"/>
</dbReference>
<dbReference type="HOGENOM" id="CLU_012116_0_0_0"/>
<evidence type="ECO:0000256" key="5">
    <source>
        <dbReference type="ARBA" id="ARBA00022729"/>
    </source>
</evidence>
<dbReference type="PROSITE" id="PS52016">
    <property type="entry name" value="TONB_DEPENDENT_REC_3"/>
    <property type="match status" value="1"/>
</dbReference>
<evidence type="ECO:0000313" key="14">
    <source>
        <dbReference type="Proteomes" id="UP000183868"/>
    </source>
</evidence>
<comment type="similarity">
    <text evidence="8">Belongs to the TonB-dependent receptor family.</text>
</comment>
<dbReference type="Gene3D" id="2.170.130.10">
    <property type="entry name" value="TonB-dependent receptor, plug domain"/>
    <property type="match status" value="1"/>
</dbReference>
<dbReference type="Gene3D" id="2.40.170.20">
    <property type="entry name" value="TonB-dependent receptor, beta-barrel domain"/>
    <property type="match status" value="1"/>
</dbReference>
<dbReference type="SUPFAM" id="SSF56935">
    <property type="entry name" value="Porins"/>
    <property type="match status" value="1"/>
</dbReference>
<name>H1XUX8_CALAY</name>
<evidence type="ECO:0000256" key="3">
    <source>
        <dbReference type="ARBA" id="ARBA00022452"/>
    </source>
</evidence>
<dbReference type="KEGG" id="caby:Cabys_833"/>
<feature type="signal peptide" evidence="9">
    <location>
        <begin position="1"/>
        <end position="20"/>
    </location>
</feature>
<dbReference type="InterPro" id="IPR012910">
    <property type="entry name" value="Plug_dom"/>
</dbReference>
<dbReference type="eggNOG" id="COG4771">
    <property type="taxonomic scope" value="Bacteria"/>
</dbReference>
<dbReference type="RefSeq" id="WP_006928850.1">
    <property type="nucleotide sequence ID" value="NZ_CM001402.1"/>
</dbReference>
<protein>
    <submittedName>
        <fullName evidence="11">Outer membrane receptor protein, mostly Fe transport</fullName>
    </submittedName>
    <submittedName>
        <fullName evidence="12">TonB-dependent receptor</fullName>
    </submittedName>
</protein>
<evidence type="ECO:0000313" key="11">
    <source>
        <dbReference type="EMBL" id="APF17584.1"/>
    </source>
</evidence>
<evidence type="ECO:0000256" key="9">
    <source>
        <dbReference type="SAM" id="SignalP"/>
    </source>
</evidence>
<dbReference type="Proteomes" id="UP000004671">
    <property type="component" value="Chromosome"/>
</dbReference>
<dbReference type="InterPro" id="IPR037066">
    <property type="entry name" value="Plug_dom_sf"/>
</dbReference>